<dbReference type="GO" id="GO:0046872">
    <property type="term" value="F:metal ion binding"/>
    <property type="evidence" value="ECO:0007669"/>
    <property type="project" value="UniProtKB-KW"/>
</dbReference>
<keyword evidence="2" id="KW-0456">Lyase</keyword>
<dbReference type="GO" id="GO:0016829">
    <property type="term" value="F:lyase activity"/>
    <property type="evidence" value="ECO:0007669"/>
    <property type="project" value="UniProtKB-KW"/>
</dbReference>
<dbReference type="CDD" id="cd03414">
    <property type="entry name" value="CbiX_SirB_C"/>
    <property type="match status" value="1"/>
</dbReference>
<evidence type="ECO:0000256" key="1">
    <source>
        <dbReference type="ARBA" id="ARBA00022723"/>
    </source>
</evidence>
<comment type="caution">
    <text evidence="3">The sequence shown here is derived from an EMBL/GenBank/DDBJ whole genome shotgun (WGS) entry which is preliminary data.</text>
</comment>
<name>A0A3D8WVV7_PRIMG</name>
<reference evidence="3 4" key="1">
    <citation type="journal article" date="2018" name="Appl. Environ. Microbiol.">
        <title>Antimicrobial susceptibility testing and tentative epidemiological cut-off values of five Bacillus species relevant for use as animal feed additives or for plant protection.</title>
        <authorList>
            <person name="Agerso Y."/>
            <person name="Stuer-Lauridsen B."/>
            <person name="Bjerre K."/>
            <person name="Jensen M.G."/>
            <person name="Johansen E."/>
            <person name="Bennedsen M."/>
            <person name="Brockmann E."/>
            <person name="Nielsen B."/>
        </authorList>
    </citation>
    <scope>NUCLEOTIDE SEQUENCE [LARGE SCALE GENOMIC DNA]</scope>
    <source>
        <strain evidence="3 4">CHCC20162</strain>
    </source>
</reference>
<dbReference type="PANTHER" id="PTHR33542">
    <property type="entry name" value="SIROHYDROCHLORIN FERROCHELATASE, CHLOROPLASTIC"/>
    <property type="match status" value="1"/>
</dbReference>
<proteinExistence type="predicted"/>
<sequence length="266" mass="29944">MHKKLTKEVDYMDAVLYVCHGSRVKEGADQAVAFIERCKKNLDVPIQEVCFLELASPTIEQGFEACIEQGATRIAIVPLLLLTAAHAKHDIPEEIQKVYERYPQVEVLYGEPFGVDERIVDILVERINETNVDKHEDSMVLLVGRGSSDPAVKKDFNEIAQLLKGKGAFKEVSTCYLAAASPNLKEGLHLAKRTSYKQVFVLPYLLFTGILMNEIKEELEQLSTDAQQFILANYLGYHDGLAHILSHQVKTLLSSKGNQYDVYRYA</sequence>
<dbReference type="EMBL" id="PQWM01000035">
    <property type="protein sequence ID" value="RDZ09738.1"/>
    <property type="molecule type" value="Genomic_DNA"/>
</dbReference>
<dbReference type="CDD" id="cd03416">
    <property type="entry name" value="CbiX_SirB_N"/>
    <property type="match status" value="1"/>
</dbReference>
<evidence type="ECO:0000256" key="2">
    <source>
        <dbReference type="ARBA" id="ARBA00023239"/>
    </source>
</evidence>
<dbReference type="Gene3D" id="3.40.50.1400">
    <property type="match status" value="2"/>
</dbReference>
<dbReference type="InterPro" id="IPR050963">
    <property type="entry name" value="Sirohydro_Cobaltochel/CbiX"/>
</dbReference>
<gene>
    <name evidence="3" type="ORF">C3744_24075</name>
</gene>
<evidence type="ECO:0000313" key="3">
    <source>
        <dbReference type="EMBL" id="RDZ09738.1"/>
    </source>
</evidence>
<dbReference type="SUPFAM" id="SSF53800">
    <property type="entry name" value="Chelatase"/>
    <property type="match status" value="1"/>
</dbReference>
<organism evidence="3 4">
    <name type="scientific">Priestia megaterium</name>
    <name type="common">Bacillus megaterium</name>
    <dbReference type="NCBI Taxonomy" id="1404"/>
    <lineage>
        <taxon>Bacteria</taxon>
        <taxon>Bacillati</taxon>
        <taxon>Bacillota</taxon>
        <taxon>Bacilli</taxon>
        <taxon>Bacillales</taxon>
        <taxon>Bacillaceae</taxon>
        <taxon>Priestia</taxon>
    </lineage>
</organism>
<evidence type="ECO:0000313" key="4">
    <source>
        <dbReference type="Proteomes" id="UP000256519"/>
    </source>
</evidence>
<dbReference type="PANTHER" id="PTHR33542:SF3">
    <property type="entry name" value="SIROHYDROCHLORIN FERROCHELATASE, CHLOROPLASTIC"/>
    <property type="match status" value="1"/>
</dbReference>
<protein>
    <submittedName>
        <fullName evidence="3">Sirohydrochlorin chelatase</fullName>
    </submittedName>
</protein>
<dbReference type="InterPro" id="IPR002762">
    <property type="entry name" value="CbiX-like"/>
</dbReference>
<dbReference type="Proteomes" id="UP000256519">
    <property type="component" value="Unassembled WGS sequence"/>
</dbReference>
<dbReference type="AlphaFoldDB" id="A0A3D8WVV7"/>
<dbReference type="Pfam" id="PF01903">
    <property type="entry name" value="CbiX"/>
    <property type="match status" value="2"/>
</dbReference>
<accession>A0A3D8WVV7</accession>
<keyword evidence="1" id="KW-0479">Metal-binding</keyword>